<evidence type="ECO:0000313" key="6">
    <source>
        <dbReference type="EMBL" id="GED00275.1"/>
    </source>
</evidence>
<dbReference type="InterPro" id="IPR002818">
    <property type="entry name" value="DJ-1/PfpI"/>
</dbReference>
<dbReference type="RefSeq" id="WP_068471168.1">
    <property type="nucleotide sequence ID" value="NZ_BJNW01000029.1"/>
</dbReference>
<evidence type="ECO:0000256" key="2">
    <source>
        <dbReference type="ARBA" id="ARBA00023239"/>
    </source>
</evidence>
<dbReference type="SUPFAM" id="SSF52317">
    <property type="entry name" value="Class I glutamine amidotransferase-like"/>
    <property type="match status" value="1"/>
</dbReference>
<proteinExistence type="inferred from homology"/>
<dbReference type="CDD" id="cd03141">
    <property type="entry name" value="GATase1_Hsp31_like"/>
    <property type="match status" value="1"/>
</dbReference>
<dbReference type="OrthoDB" id="9792284at2"/>
<evidence type="ECO:0000256" key="4">
    <source>
        <dbReference type="SAM" id="MobiDB-lite"/>
    </source>
</evidence>
<sequence>MDITTMKKILLVLTSRDTLGDTGEPTGYNVAEASHPWKVFRDAGYFVDFASVEGGQPPQDEVQQEDPVQVEFAQDETVKASLYNTPRIGVVDPAQYDAVYLVGGHGTMWDFTGNADLQKLVAAVYDAGGVVGAVCHGPSGLVDVELDNGVRLLSGRRVAAFTNAEEEAVGRKDTVPYLLQDRLEEQGATVKTAENWEENVQVDERLVTGQNPQSAAGVAKEMTKLLTEVLREQKAQEEQAAQELRAEHDAQKAAEDEDEEQ</sequence>
<dbReference type="PANTHER" id="PTHR48094:SF11">
    <property type="entry name" value="GLUTATHIONE-INDEPENDENT GLYOXALASE HSP31-RELATED"/>
    <property type="match status" value="1"/>
</dbReference>
<dbReference type="GO" id="GO:0019172">
    <property type="term" value="F:glyoxalase III activity"/>
    <property type="evidence" value="ECO:0007669"/>
    <property type="project" value="TreeGrafter"/>
</dbReference>
<feature type="compositionally biased region" description="Basic and acidic residues" evidence="4">
    <location>
        <begin position="244"/>
        <end position="254"/>
    </location>
</feature>
<dbReference type="EMBL" id="BJNW01000029">
    <property type="protein sequence ID" value="GED00275.1"/>
    <property type="molecule type" value="Genomic_DNA"/>
</dbReference>
<evidence type="ECO:0000259" key="5">
    <source>
        <dbReference type="Pfam" id="PF01965"/>
    </source>
</evidence>
<comment type="similarity">
    <text evidence="3">Belongs to the peptidase C56 family. HSP31-like subfamily.</text>
</comment>
<keyword evidence="6" id="KW-0418">Kinase</keyword>
<dbReference type="Gene3D" id="3.40.50.880">
    <property type="match status" value="1"/>
</dbReference>
<gene>
    <name evidence="6" type="ORF">KVA01_24290</name>
</gene>
<dbReference type="InterPro" id="IPR050325">
    <property type="entry name" value="Prot/Nucl_acid_deglycase"/>
</dbReference>
<keyword evidence="2" id="KW-0456">Lyase</keyword>
<organism evidence="6 7">
    <name type="scientific">Kocuria varians</name>
    <name type="common">Micrococcus varians</name>
    <dbReference type="NCBI Taxonomy" id="1272"/>
    <lineage>
        <taxon>Bacteria</taxon>
        <taxon>Bacillati</taxon>
        <taxon>Actinomycetota</taxon>
        <taxon>Actinomycetes</taxon>
        <taxon>Micrococcales</taxon>
        <taxon>Micrococcaceae</taxon>
        <taxon>Kocuria</taxon>
    </lineage>
</organism>
<keyword evidence="1" id="KW-0346">Stress response</keyword>
<comment type="caution">
    <text evidence="6">The sequence shown here is derived from an EMBL/GenBank/DDBJ whole genome shotgun (WGS) entry which is preliminary data.</text>
</comment>
<dbReference type="GO" id="GO:0005737">
    <property type="term" value="C:cytoplasm"/>
    <property type="evidence" value="ECO:0007669"/>
    <property type="project" value="TreeGrafter"/>
</dbReference>
<accession>A0A4Y4D968</accession>
<evidence type="ECO:0000256" key="1">
    <source>
        <dbReference type="ARBA" id="ARBA00023016"/>
    </source>
</evidence>
<protein>
    <submittedName>
        <fullName evidence="6">Dihydroxyacetone kinase</fullName>
    </submittedName>
</protein>
<feature type="domain" description="DJ-1/PfpI" evidence="5">
    <location>
        <begin position="30"/>
        <end position="222"/>
    </location>
</feature>
<feature type="region of interest" description="Disordered" evidence="4">
    <location>
        <begin position="232"/>
        <end position="261"/>
    </location>
</feature>
<keyword evidence="7" id="KW-1185">Reference proteome</keyword>
<evidence type="ECO:0000313" key="7">
    <source>
        <dbReference type="Proteomes" id="UP000315730"/>
    </source>
</evidence>
<dbReference type="STRING" id="1272.GCA_900014985_02543"/>
<dbReference type="GO" id="GO:0016301">
    <property type="term" value="F:kinase activity"/>
    <property type="evidence" value="ECO:0007669"/>
    <property type="project" value="UniProtKB-KW"/>
</dbReference>
<dbReference type="Pfam" id="PF01965">
    <property type="entry name" value="DJ-1_PfpI"/>
    <property type="match status" value="1"/>
</dbReference>
<dbReference type="AlphaFoldDB" id="A0A4Y4D968"/>
<dbReference type="GO" id="GO:0019243">
    <property type="term" value="P:methylglyoxal catabolic process to D-lactate via S-lactoyl-glutathione"/>
    <property type="evidence" value="ECO:0007669"/>
    <property type="project" value="TreeGrafter"/>
</dbReference>
<evidence type="ECO:0000256" key="3">
    <source>
        <dbReference type="ARBA" id="ARBA00038493"/>
    </source>
</evidence>
<dbReference type="Proteomes" id="UP000315730">
    <property type="component" value="Unassembled WGS sequence"/>
</dbReference>
<keyword evidence="6" id="KW-0808">Transferase</keyword>
<dbReference type="PANTHER" id="PTHR48094">
    <property type="entry name" value="PROTEIN/NUCLEIC ACID DEGLYCASE DJ-1-RELATED"/>
    <property type="match status" value="1"/>
</dbReference>
<reference evidence="6 7" key="1">
    <citation type="submission" date="2019-06" db="EMBL/GenBank/DDBJ databases">
        <title>Whole genome shotgun sequence of Kocuria varians NBRC 15358.</title>
        <authorList>
            <person name="Hosoyama A."/>
            <person name="Uohara A."/>
            <person name="Ohji S."/>
            <person name="Ichikawa N."/>
        </authorList>
    </citation>
    <scope>NUCLEOTIDE SEQUENCE [LARGE SCALE GENOMIC DNA]</scope>
    <source>
        <strain evidence="6 7">NBRC 15358</strain>
    </source>
</reference>
<name>A0A4Y4D968_KOCVA</name>
<dbReference type="InterPro" id="IPR029062">
    <property type="entry name" value="Class_I_gatase-like"/>
</dbReference>